<name>A0A6P4A410_ZIZJJ</name>
<evidence type="ECO:0000259" key="3">
    <source>
        <dbReference type="Pfam" id="PF14364"/>
    </source>
</evidence>
<dbReference type="GeneID" id="107422988"/>
<feature type="domain" description="DUF4408" evidence="3">
    <location>
        <begin position="39"/>
        <end position="71"/>
    </location>
</feature>
<keyword evidence="4" id="KW-1185">Reference proteome</keyword>
<evidence type="ECO:0000256" key="2">
    <source>
        <dbReference type="SAM" id="Phobius"/>
    </source>
</evidence>
<evidence type="ECO:0000256" key="1">
    <source>
        <dbReference type="SAM" id="MobiDB-lite"/>
    </source>
</evidence>
<dbReference type="Pfam" id="PF05553">
    <property type="entry name" value="DUF761"/>
    <property type="match status" value="1"/>
</dbReference>
<gene>
    <name evidence="5" type="primary">LOC107422988</name>
</gene>
<dbReference type="PANTHER" id="PTHR33098:SF109">
    <property type="entry name" value="OS07G0563400 PROTEIN"/>
    <property type="match status" value="1"/>
</dbReference>
<feature type="transmembrane region" description="Helical" evidence="2">
    <location>
        <begin position="51"/>
        <end position="68"/>
    </location>
</feature>
<reference evidence="4" key="1">
    <citation type="submission" date="2025-05" db="UniProtKB">
        <authorList>
            <consortium name="RefSeq"/>
        </authorList>
    </citation>
    <scope>NUCLEOTIDE SEQUENCE [LARGE SCALE GENOMIC DNA]</scope>
</reference>
<protein>
    <submittedName>
        <fullName evidence="5">Uncharacterized protein LOC107422988</fullName>
    </submittedName>
</protein>
<feature type="compositionally biased region" description="Basic and acidic residues" evidence="1">
    <location>
        <begin position="293"/>
        <end position="303"/>
    </location>
</feature>
<proteinExistence type="predicted"/>
<dbReference type="KEGG" id="zju:107422988"/>
<dbReference type="Pfam" id="PF14364">
    <property type="entry name" value="DUF4408"/>
    <property type="match status" value="1"/>
</dbReference>
<feature type="compositionally biased region" description="Polar residues" evidence="1">
    <location>
        <begin position="273"/>
        <end position="289"/>
    </location>
</feature>
<feature type="transmembrane region" description="Helical" evidence="2">
    <location>
        <begin position="9"/>
        <end position="31"/>
    </location>
</feature>
<evidence type="ECO:0000313" key="4">
    <source>
        <dbReference type="Proteomes" id="UP001652623"/>
    </source>
</evidence>
<evidence type="ECO:0000313" key="5">
    <source>
        <dbReference type="RefSeq" id="XP_015887982.1"/>
    </source>
</evidence>
<keyword evidence="2" id="KW-0812">Transmembrane</keyword>
<dbReference type="PANTHER" id="PTHR33098">
    <property type="entry name" value="COTTON FIBER (DUF761)"/>
    <property type="match status" value="1"/>
</dbReference>
<dbReference type="InterPro" id="IPR008480">
    <property type="entry name" value="DUF761_pln"/>
</dbReference>
<dbReference type="RefSeq" id="XP_015887982.1">
    <property type="nucleotide sequence ID" value="XM_016032496.4"/>
</dbReference>
<dbReference type="InterPro" id="IPR025520">
    <property type="entry name" value="DUF4408"/>
</dbReference>
<accession>A0A6P4A410</accession>
<feature type="region of interest" description="Disordered" evidence="1">
    <location>
        <begin position="257"/>
        <end position="303"/>
    </location>
</feature>
<reference evidence="5" key="2">
    <citation type="submission" date="2025-08" db="UniProtKB">
        <authorList>
            <consortium name="RefSeq"/>
        </authorList>
    </citation>
    <scope>IDENTIFICATION</scope>
    <source>
        <tissue evidence="5">Seedling</tissue>
    </source>
</reference>
<keyword evidence="2" id="KW-1133">Transmembrane helix</keyword>
<dbReference type="AlphaFoldDB" id="A0A6P4A410"/>
<keyword evidence="2" id="KW-0472">Membrane</keyword>
<dbReference type="Proteomes" id="UP001652623">
    <property type="component" value="Chromosome 1"/>
</dbReference>
<organism evidence="4 5">
    <name type="scientific">Ziziphus jujuba</name>
    <name type="common">Chinese jujube</name>
    <name type="synonym">Ziziphus sativa</name>
    <dbReference type="NCBI Taxonomy" id="326968"/>
    <lineage>
        <taxon>Eukaryota</taxon>
        <taxon>Viridiplantae</taxon>
        <taxon>Streptophyta</taxon>
        <taxon>Embryophyta</taxon>
        <taxon>Tracheophyta</taxon>
        <taxon>Spermatophyta</taxon>
        <taxon>Magnoliopsida</taxon>
        <taxon>eudicotyledons</taxon>
        <taxon>Gunneridae</taxon>
        <taxon>Pentapetalae</taxon>
        <taxon>rosids</taxon>
        <taxon>fabids</taxon>
        <taxon>Rosales</taxon>
        <taxon>Rhamnaceae</taxon>
        <taxon>Paliureae</taxon>
        <taxon>Ziziphus</taxon>
    </lineage>
</organism>
<sequence>MAWIVSLKIMLISSGVVFMALAMKVSVPLVLEFVACHLPLIWSSFVSWLRPPYLFVIINGIIIIIAASSRFHHNQPETPSPPPKVSEDHGYEAKVRPEYGILEKPELAVYELREEKPSLSLYELRDEKGMVEYEEREEVTVKDVETAVVNDTVEDEDEEEEDFVISRTEWKPLRRSDSSEIILYPAEKPPVRARFGHRKPLKSSPEGGRALRVSKPKRLETLESTWKAITEGRSMPLSRHMKKCDTWENHGRQINLGLLDPSPAVKKSETFQDRTNQQLQGPGVTSSPGSGKLRKEPSLSQDELNRRVEAFIKKFNEEMRLQRQESLKQYMEMIDR</sequence>